<dbReference type="PANTHER" id="PTHR42776:SF27">
    <property type="entry name" value="DIPEPTIDYL PEPTIDASE FAMILY MEMBER 6"/>
    <property type="match status" value="1"/>
</dbReference>
<dbReference type="STRING" id="994573.T472_0202820"/>
<gene>
    <name evidence="5" type="ORF">T472_0202820</name>
</gene>
<dbReference type="SUPFAM" id="SSF82171">
    <property type="entry name" value="DPP6 N-terminal domain-like"/>
    <property type="match status" value="1"/>
</dbReference>
<dbReference type="PATRIC" id="fig|994573.3.peg.527"/>
<dbReference type="SUPFAM" id="SSF53474">
    <property type="entry name" value="alpha/beta-Hydrolases"/>
    <property type="match status" value="1"/>
</dbReference>
<dbReference type="eggNOG" id="COG1506">
    <property type="taxonomic scope" value="Bacteria"/>
</dbReference>
<dbReference type="Gene3D" id="2.120.10.30">
    <property type="entry name" value="TolB, C-terminal domain"/>
    <property type="match status" value="1"/>
</dbReference>
<evidence type="ECO:0000259" key="4">
    <source>
        <dbReference type="Pfam" id="PF00326"/>
    </source>
</evidence>
<dbReference type="Pfam" id="PF00326">
    <property type="entry name" value="Peptidase_S9"/>
    <property type="match status" value="1"/>
</dbReference>
<dbReference type="InterPro" id="IPR029058">
    <property type="entry name" value="AB_hydrolase_fold"/>
</dbReference>
<dbReference type="InterPro" id="IPR011042">
    <property type="entry name" value="6-blade_b-propeller_TolB-like"/>
</dbReference>
<dbReference type="GO" id="GO:0006508">
    <property type="term" value="P:proteolysis"/>
    <property type="evidence" value="ECO:0007669"/>
    <property type="project" value="UniProtKB-KW"/>
</dbReference>
<keyword evidence="2" id="KW-0645">Protease</keyword>
<accession>V7I7G7</accession>
<name>V7I7G7_9CLOT</name>
<comment type="similarity">
    <text evidence="1">Belongs to the peptidase S9C family.</text>
</comment>
<dbReference type="GO" id="GO:0004252">
    <property type="term" value="F:serine-type endopeptidase activity"/>
    <property type="evidence" value="ECO:0007669"/>
    <property type="project" value="TreeGrafter"/>
</dbReference>
<dbReference type="Gene3D" id="3.40.50.1820">
    <property type="entry name" value="alpha/beta hydrolase"/>
    <property type="match status" value="1"/>
</dbReference>
<reference evidence="5 6" key="1">
    <citation type="journal article" date="2014" name="Genome Announc.">
        <title>Genome Sequence of Youngiibacter fragilis, the Type Strain of the Genus Youngiibacter.</title>
        <authorList>
            <person name="Wawrik C.B."/>
            <person name="Callaghan A.V."/>
            <person name="Stamps B.W."/>
            <person name="Wawrik B."/>
        </authorList>
    </citation>
    <scope>NUCLEOTIDE SEQUENCE [LARGE SCALE GENOMIC DNA]</scope>
    <source>
        <strain evidence="5 6">232.1</strain>
    </source>
</reference>
<dbReference type="PANTHER" id="PTHR42776">
    <property type="entry name" value="SERINE PEPTIDASE S9 FAMILY MEMBER"/>
    <property type="match status" value="1"/>
</dbReference>
<dbReference type="AlphaFoldDB" id="V7I7G7"/>
<dbReference type="FunFam" id="3.40.50.1820:FF:000028">
    <property type="entry name" value="S9 family peptidase"/>
    <property type="match status" value="1"/>
</dbReference>
<dbReference type="EMBL" id="AXUN02000041">
    <property type="protein sequence ID" value="ETA82115.1"/>
    <property type="molecule type" value="Genomic_DNA"/>
</dbReference>
<dbReference type="RefSeq" id="WP_023384317.1">
    <property type="nucleotide sequence ID" value="NZ_AXUN02000041.1"/>
</dbReference>
<evidence type="ECO:0000256" key="3">
    <source>
        <dbReference type="ARBA" id="ARBA00022801"/>
    </source>
</evidence>
<protein>
    <submittedName>
        <fullName evidence="5">Peptidase S9</fullName>
    </submittedName>
</protein>
<evidence type="ECO:0000256" key="1">
    <source>
        <dbReference type="ARBA" id="ARBA00010040"/>
    </source>
</evidence>
<evidence type="ECO:0000256" key="2">
    <source>
        <dbReference type="ARBA" id="ARBA00022670"/>
    </source>
</evidence>
<comment type="caution">
    <text evidence="5">The sequence shown here is derived from an EMBL/GenBank/DDBJ whole genome shotgun (WGS) entry which is preliminary data.</text>
</comment>
<feature type="domain" description="Peptidase S9 prolyl oligopeptidase catalytic" evidence="4">
    <location>
        <begin position="452"/>
        <end position="660"/>
    </location>
</feature>
<dbReference type="OrthoDB" id="108903at2"/>
<proteinExistence type="inferred from homology"/>
<evidence type="ECO:0000313" key="5">
    <source>
        <dbReference type="EMBL" id="ETA82115.1"/>
    </source>
</evidence>
<dbReference type="Proteomes" id="UP000017747">
    <property type="component" value="Unassembled WGS sequence"/>
</dbReference>
<keyword evidence="6" id="KW-1185">Reference proteome</keyword>
<evidence type="ECO:0000313" key="6">
    <source>
        <dbReference type="Proteomes" id="UP000017747"/>
    </source>
</evidence>
<organism evidence="5 6">
    <name type="scientific">Youngiibacter fragilis 232.1</name>
    <dbReference type="NCBI Taxonomy" id="994573"/>
    <lineage>
        <taxon>Bacteria</taxon>
        <taxon>Bacillati</taxon>
        <taxon>Bacillota</taxon>
        <taxon>Clostridia</taxon>
        <taxon>Eubacteriales</taxon>
        <taxon>Clostridiaceae</taxon>
        <taxon>Youngiibacter</taxon>
    </lineage>
</organism>
<dbReference type="InterPro" id="IPR001375">
    <property type="entry name" value="Peptidase_S9_cat"/>
</dbReference>
<keyword evidence="3" id="KW-0378">Hydrolase</keyword>
<sequence>MEQLKIEDFKNYRFLSGIRHSPDGKNACFVVHQMNLEENRYDSNLYILNVETGKTRKLTSSNKESQFKWLDDENIVFNAMRDEKDREKSEALEEITELYKINIHGGEADKHLSFKKELGSYEFLFDGTIIATVSFDLNNRELLGLEGEERTAELKRRKEEKDYEVLEEIPYWSNGSGFTSRRRNRLALFNSDGSFKEYITGEFTDVESLRLNKSKDKAVIVATTFTDKMELTNDVLLYSGGKLSSPPLIAMNYGYAGFLDDEHLVLTGSNMLSYGLNENKRIFTCRVDGSDFRDLSPELDLSLYNSVGTDSRYGSSQEKTTDSGLFYFLATEGTDCRLKRIGISGDIEDVVSITGTVDGISVSEGSILYVGMKENSLQEVYSTGSAEPMTSFNANILMERTLSVPERLVLESPASHDIEGFVIRPAAFEEGKRYPCVLSIHGGPKTVFGNVFHHEMQILSNLGYFVVYCNPRGSDGKGNDFSDIRGKYGTIDYEDILSFLDKAIETYDGIDSSRVGVTGGSYGGFMTNWIIGHTDRFKAAVSERSISNWISMYSTTDIGYYFASDQIGETPWTDSDKLWWHSPLKYADKVRTPTLFLHSDEDYRCWLVEGLQMYTALKDNGIPARLCMFKGENHELSRSGKPLHRVRRLKEMTSWFNKYL</sequence>